<dbReference type="EMBL" id="CAEZYO010000001">
    <property type="protein sequence ID" value="CAB4720377.1"/>
    <property type="molecule type" value="Genomic_DNA"/>
</dbReference>
<evidence type="ECO:0000256" key="2">
    <source>
        <dbReference type="ARBA" id="ARBA00022692"/>
    </source>
</evidence>
<feature type="domain" description="EamA" evidence="6">
    <location>
        <begin position="164"/>
        <end position="297"/>
    </location>
</feature>
<dbReference type="PANTHER" id="PTHR32322">
    <property type="entry name" value="INNER MEMBRANE TRANSPORTER"/>
    <property type="match status" value="1"/>
</dbReference>
<proteinExistence type="predicted"/>
<feature type="transmembrane region" description="Helical" evidence="5">
    <location>
        <begin position="47"/>
        <end position="68"/>
    </location>
</feature>
<dbReference type="EMBL" id="CAFBRY010000007">
    <property type="protein sequence ID" value="CAB5140103.1"/>
    <property type="molecule type" value="Genomic_DNA"/>
</dbReference>
<evidence type="ECO:0000256" key="1">
    <source>
        <dbReference type="ARBA" id="ARBA00004141"/>
    </source>
</evidence>
<evidence type="ECO:0000313" key="10">
    <source>
        <dbReference type="EMBL" id="CAB5140103.1"/>
    </source>
</evidence>
<evidence type="ECO:0000256" key="3">
    <source>
        <dbReference type="ARBA" id="ARBA00022989"/>
    </source>
</evidence>
<dbReference type="PANTHER" id="PTHR32322:SF2">
    <property type="entry name" value="EAMA DOMAIN-CONTAINING PROTEIN"/>
    <property type="match status" value="1"/>
</dbReference>
<evidence type="ECO:0000256" key="4">
    <source>
        <dbReference type="ARBA" id="ARBA00023136"/>
    </source>
</evidence>
<dbReference type="InterPro" id="IPR000620">
    <property type="entry name" value="EamA_dom"/>
</dbReference>
<dbReference type="AlphaFoldDB" id="A0A6J5YQQ0"/>
<dbReference type="EMBL" id="CAESAH010000002">
    <property type="protein sequence ID" value="CAB4330279.1"/>
    <property type="molecule type" value="Genomic_DNA"/>
</dbReference>
<dbReference type="Pfam" id="PF00892">
    <property type="entry name" value="EamA"/>
    <property type="match status" value="2"/>
</dbReference>
<feature type="transmembrane region" description="Helical" evidence="5">
    <location>
        <begin position="192"/>
        <end position="212"/>
    </location>
</feature>
<feature type="transmembrane region" description="Helical" evidence="5">
    <location>
        <begin position="258"/>
        <end position="274"/>
    </location>
</feature>
<evidence type="ECO:0000256" key="5">
    <source>
        <dbReference type="SAM" id="Phobius"/>
    </source>
</evidence>
<dbReference type="InterPro" id="IPR037185">
    <property type="entry name" value="EmrE-like"/>
</dbReference>
<evidence type="ECO:0000313" key="7">
    <source>
        <dbReference type="EMBL" id="CAB4330279.1"/>
    </source>
</evidence>
<feature type="transmembrane region" description="Helical" evidence="5">
    <location>
        <begin position="21"/>
        <end position="41"/>
    </location>
</feature>
<feature type="transmembrane region" description="Helical" evidence="5">
    <location>
        <begin position="80"/>
        <end position="101"/>
    </location>
</feature>
<accession>A0A6J5YQQ0</accession>
<feature type="transmembrane region" description="Helical" evidence="5">
    <location>
        <begin position="280"/>
        <end position="297"/>
    </location>
</feature>
<feature type="transmembrane region" description="Helical" evidence="5">
    <location>
        <begin position="162"/>
        <end position="180"/>
    </location>
</feature>
<feature type="transmembrane region" description="Helical" evidence="5">
    <location>
        <begin position="107"/>
        <end position="126"/>
    </location>
</feature>
<feature type="domain" description="EamA" evidence="6">
    <location>
        <begin position="25"/>
        <end position="152"/>
    </location>
</feature>
<evidence type="ECO:0000313" key="9">
    <source>
        <dbReference type="EMBL" id="CAB4814212.1"/>
    </source>
</evidence>
<name>A0A6J5YQQ0_9ZZZZ</name>
<organism evidence="7">
    <name type="scientific">freshwater metagenome</name>
    <dbReference type="NCBI Taxonomy" id="449393"/>
    <lineage>
        <taxon>unclassified sequences</taxon>
        <taxon>metagenomes</taxon>
        <taxon>ecological metagenomes</taxon>
    </lineage>
</organism>
<sequence length="301" mass="31992">MDGQEFSVAESSLRRLKTARLAPYLFVFLWSTGFVGAKYGLPYADPFIFLSLRIFIAAVILIIIARILRFPVVLRRDEIAKSSLIGLFLHAFYLGGVFFAISKGVSAGVAAVITSLQPVFVSLLAVKILGEKLRRTQFIGLVLGLIGVVLVLGPTFDSSVSKVGITAVFVALLGSTTATLMQKKFGAGIPMLAGTAYQYIAAGAVLALAAVTTDGTHIEFTPKFAASMVWLIIALSVGAVLLLLWLLNTGSAASVSSLFYLVPPATALEAYALFGEKVNTQGFLGIGITALGVWLVIRKKN</sequence>
<keyword evidence="4 5" id="KW-0472">Membrane</keyword>
<dbReference type="GO" id="GO:0016020">
    <property type="term" value="C:membrane"/>
    <property type="evidence" value="ECO:0007669"/>
    <property type="project" value="UniProtKB-SubCell"/>
</dbReference>
<protein>
    <submittedName>
        <fullName evidence="7">Unannotated protein</fullName>
    </submittedName>
</protein>
<feature type="transmembrane region" description="Helical" evidence="5">
    <location>
        <begin position="224"/>
        <end position="246"/>
    </location>
</feature>
<feature type="transmembrane region" description="Helical" evidence="5">
    <location>
        <begin position="138"/>
        <end position="156"/>
    </location>
</feature>
<comment type="subcellular location">
    <subcellularLocation>
        <location evidence="1">Membrane</location>
        <topology evidence="1">Multi-pass membrane protein</topology>
    </subcellularLocation>
</comment>
<reference evidence="7" key="1">
    <citation type="submission" date="2020-05" db="EMBL/GenBank/DDBJ databases">
        <authorList>
            <person name="Chiriac C."/>
            <person name="Salcher M."/>
            <person name="Ghai R."/>
            <person name="Kavagutti S V."/>
        </authorList>
    </citation>
    <scope>NUCLEOTIDE SEQUENCE</scope>
</reference>
<keyword evidence="3 5" id="KW-1133">Transmembrane helix</keyword>
<evidence type="ECO:0000259" key="6">
    <source>
        <dbReference type="Pfam" id="PF00892"/>
    </source>
</evidence>
<evidence type="ECO:0000313" key="8">
    <source>
        <dbReference type="EMBL" id="CAB4720377.1"/>
    </source>
</evidence>
<gene>
    <name evidence="8" type="ORF">UFOPK2731_00079</name>
    <name evidence="9" type="ORF">UFOPK3161_00071</name>
    <name evidence="7" type="ORF">UFOPK3962_00112</name>
    <name evidence="10" type="ORF">UFOPK4427_00437</name>
</gene>
<dbReference type="InterPro" id="IPR050638">
    <property type="entry name" value="AA-Vitamin_Transporters"/>
</dbReference>
<dbReference type="EMBL" id="CAFABC010000001">
    <property type="protein sequence ID" value="CAB4814212.1"/>
    <property type="molecule type" value="Genomic_DNA"/>
</dbReference>
<dbReference type="SUPFAM" id="SSF103481">
    <property type="entry name" value="Multidrug resistance efflux transporter EmrE"/>
    <property type="match status" value="2"/>
</dbReference>
<keyword evidence="2 5" id="KW-0812">Transmembrane</keyword>